<evidence type="ECO:0000313" key="3">
    <source>
        <dbReference type="Proteomes" id="UP000198852"/>
    </source>
</evidence>
<dbReference type="AlphaFoldDB" id="A0A1I6SEC0"/>
<dbReference type="RefSeq" id="WP_245775873.1">
    <property type="nucleotide sequence ID" value="NZ_FOZX01000004.1"/>
</dbReference>
<keyword evidence="3" id="KW-1185">Reference proteome</keyword>
<accession>A0A1I6SEC0</accession>
<dbReference type="Proteomes" id="UP000198852">
    <property type="component" value="Unassembled WGS sequence"/>
</dbReference>
<proteinExistence type="predicted"/>
<organism evidence="2 3">
    <name type="scientific">Saccharopolyspora flava</name>
    <dbReference type="NCBI Taxonomy" id="95161"/>
    <lineage>
        <taxon>Bacteria</taxon>
        <taxon>Bacillati</taxon>
        <taxon>Actinomycetota</taxon>
        <taxon>Actinomycetes</taxon>
        <taxon>Pseudonocardiales</taxon>
        <taxon>Pseudonocardiaceae</taxon>
        <taxon>Saccharopolyspora</taxon>
    </lineage>
</organism>
<feature type="region of interest" description="Disordered" evidence="1">
    <location>
        <begin position="1"/>
        <end position="26"/>
    </location>
</feature>
<dbReference type="InterPro" id="IPR011990">
    <property type="entry name" value="TPR-like_helical_dom_sf"/>
</dbReference>
<evidence type="ECO:0000313" key="2">
    <source>
        <dbReference type="EMBL" id="SFS75264.1"/>
    </source>
</evidence>
<evidence type="ECO:0000256" key="1">
    <source>
        <dbReference type="SAM" id="MobiDB-lite"/>
    </source>
</evidence>
<feature type="compositionally biased region" description="Basic and acidic residues" evidence="1">
    <location>
        <begin position="1"/>
        <end position="13"/>
    </location>
</feature>
<dbReference type="EMBL" id="FOZX01000004">
    <property type="protein sequence ID" value="SFS75264.1"/>
    <property type="molecule type" value="Genomic_DNA"/>
</dbReference>
<reference evidence="3" key="1">
    <citation type="submission" date="2016-10" db="EMBL/GenBank/DDBJ databases">
        <authorList>
            <person name="Varghese N."/>
            <person name="Submissions S."/>
        </authorList>
    </citation>
    <scope>NUCLEOTIDE SEQUENCE [LARGE SCALE GENOMIC DNA]</scope>
    <source>
        <strain evidence="3">DSM 44771</strain>
    </source>
</reference>
<evidence type="ECO:0008006" key="4">
    <source>
        <dbReference type="Google" id="ProtNLM"/>
    </source>
</evidence>
<sequence>MHGRNDRLREAREGTPSPRVPGSGLSRQELADAVNAWLAEHTGRAGALDGHYVARLERGAVRRPGRDYRAALRSVLGGSDVDLGFADPPNASAIDPEGVMTRAETDRLIGITTNPARVDDAGLDAVAGVLASVRRLEDETSAADVLPSVRAQTDLAERMARCARAGLRRRAVGLLSELHQYQGWLSIPMQRWDASRTHLDRAAVLALEADDAHRLATALSFQAYRAMRQDDLTAASALSEAASRDDRVGGGLSIYLRFQRAEILARSGERSEAARALSRADGLIDQLPPQEELPSSGYWYTAAFFLGQRAFVLDALGDRAAAREAARACLAEMPVEWANSEWAVRRRTLAEA</sequence>
<dbReference type="STRING" id="95161.SAMN05660874_03148"/>
<gene>
    <name evidence="2" type="ORF">SAMN05660874_03148</name>
</gene>
<protein>
    <recommendedName>
        <fullName evidence="4">XRE family transcriptional regulator</fullName>
    </recommendedName>
</protein>
<name>A0A1I6SEC0_9PSEU</name>
<dbReference type="Gene3D" id="1.25.40.10">
    <property type="entry name" value="Tetratricopeptide repeat domain"/>
    <property type="match status" value="1"/>
</dbReference>